<feature type="transmembrane region" description="Helical" evidence="8">
    <location>
        <begin position="350"/>
        <end position="372"/>
    </location>
</feature>
<keyword evidence="6 8" id="KW-1133">Transmembrane helix</keyword>
<evidence type="ECO:0000259" key="9">
    <source>
        <dbReference type="Pfam" id="PF13231"/>
    </source>
</evidence>
<organism evidence="10 11">
    <name type="scientific">Runella slithyformis (strain ATCC 29530 / DSM 19594 / LMG 11500 / NCIMB 11436 / LSU 4)</name>
    <dbReference type="NCBI Taxonomy" id="761193"/>
    <lineage>
        <taxon>Bacteria</taxon>
        <taxon>Pseudomonadati</taxon>
        <taxon>Bacteroidota</taxon>
        <taxon>Cytophagia</taxon>
        <taxon>Cytophagales</taxon>
        <taxon>Spirosomataceae</taxon>
        <taxon>Runella</taxon>
    </lineage>
</organism>
<dbReference type="GO" id="GO:0010041">
    <property type="term" value="P:response to iron(III) ion"/>
    <property type="evidence" value="ECO:0007669"/>
    <property type="project" value="TreeGrafter"/>
</dbReference>
<comment type="subcellular location">
    <subcellularLocation>
        <location evidence="1">Cell membrane</location>
        <topology evidence="1">Multi-pass membrane protein</topology>
    </subcellularLocation>
</comment>
<evidence type="ECO:0000256" key="2">
    <source>
        <dbReference type="ARBA" id="ARBA00022475"/>
    </source>
</evidence>
<keyword evidence="5 8" id="KW-0812">Transmembrane</keyword>
<feature type="transmembrane region" description="Helical" evidence="8">
    <location>
        <begin position="164"/>
        <end position="192"/>
    </location>
</feature>
<dbReference type="GO" id="GO:0009103">
    <property type="term" value="P:lipopolysaccharide biosynthetic process"/>
    <property type="evidence" value="ECO:0007669"/>
    <property type="project" value="UniProtKB-ARBA"/>
</dbReference>
<evidence type="ECO:0000256" key="8">
    <source>
        <dbReference type="SAM" id="Phobius"/>
    </source>
</evidence>
<evidence type="ECO:0000256" key="1">
    <source>
        <dbReference type="ARBA" id="ARBA00004651"/>
    </source>
</evidence>
<evidence type="ECO:0000313" key="10">
    <source>
        <dbReference type="EMBL" id="AEI50853.1"/>
    </source>
</evidence>
<dbReference type="InterPro" id="IPR050297">
    <property type="entry name" value="LipidA_mod_glycosyltrf_83"/>
</dbReference>
<keyword evidence="3" id="KW-0328">Glycosyltransferase</keyword>
<protein>
    <submittedName>
        <fullName evidence="10">Glycosyl transferase family 39</fullName>
    </submittedName>
</protein>
<name>A0A7U4E7N8_RUNSL</name>
<feature type="transmembrane region" description="Helical" evidence="8">
    <location>
        <begin position="110"/>
        <end position="127"/>
    </location>
</feature>
<gene>
    <name evidence="10" type="ordered locus">Runsl_4531</name>
</gene>
<dbReference type="Proteomes" id="UP000000493">
    <property type="component" value="Chromosome"/>
</dbReference>
<dbReference type="KEGG" id="rsi:Runsl_4531"/>
<dbReference type="EMBL" id="CP002859">
    <property type="protein sequence ID" value="AEI50853.1"/>
    <property type="molecule type" value="Genomic_DNA"/>
</dbReference>
<keyword evidence="2" id="KW-1003">Cell membrane</keyword>
<dbReference type="GO" id="GO:0016763">
    <property type="term" value="F:pentosyltransferase activity"/>
    <property type="evidence" value="ECO:0007669"/>
    <property type="project" value="TreeGrafter"/>
</dbReference>
<keyword evidence="4 10" id="KW-0808">Transferase</keyword>
<sequence length="553" mass="63337">MRWNNKYLPFLGLLIVYVIGAVKIDIMDIDAAQYASIGSEMADNNRFLDVQFRGKDYYLDKPPLLFWISALIFKIFGVSNLTYRLVPILSTMVGMFALYRFCKLYYSERTAYIAALVMGSCQAFFLMNHDVRCDTLLTNCVILSIWQIAEYLKSRDWKPFTLGFVFAGLAMLAKGPISLIVIGSAFFVDFVLKRQWKNLFDGRWLLGILIIGLVLLPYCIGLYRQYGSEGLYFYFWAQSFGRITGESEWDNSPGLFFQAHNFLWSFLPWVLAFIPALYMRIREVVKNRFVITETEEALCLGGFVLPFVALSTAHYQLPHYTFVVFPLAAALTGRFLDNLIDQREAASFRWVRIGLIVTSSVMLVAIVGLCFWAFPLQNILLLAIAGLMTVLVVQLYNDKRPAFSQLVFAPFLTGLGINLLMNTHFYPTLMTYQSGSVIGKKVFREYKQNLDSFYIYDMTPVNEYNIFHSALDYYTQRTTPVLRSLPELKQKFVSNTTLIYTDELGLASINSSGLRYKVVHTCQNFHVTGLTLPFLNPALRSTETKPRYLLLAN</sequence>
<feature type="transmembrane region" description="Helical" evidence="8">
    <location>
        <begin position="65"/>
        <end position="98"/>
    </location>
</feature>
<evidence type="ECO:0000313" key="11">
    <source>
        <dbReference type="Proteomes" id="UP000000493"/>
    </source>
</evidence>
<reference evidence="10 11" key="2">
    <citation type="journal article" date="2012" name="Stand. Genomic Sci.">
        <title>Complete genome sequence of the aquatic bacterium Runella slithyformis type strain (LSU 4(T)).</title>
        <authorList>
            <person name="Copeland A."/>
            <person name="Zhang X."/>
            <person name="Misra M."/>
            <person name="Lapidus A."/>
            <person name="Nolan M."/>
            <person name="Lucas S."/>
            <person name="Deshpande S."/>
            <person name="Cheng J.F."/>
            <person name="Tapia R."/>
            <person name="Goodwin L.A."/>
            <person name="Pitluck S."/>
            <person name="Liolios K."/>
            <person name="Pagani I."/>
            <person name="Ivanova N."/>
            <person name="Mikhailova N."/>
            <person name="Pati A."/>
            <person name="Chen A."/>
            <person name="Palaniappan K."/>
            <person name="Land M."/>
            <person name="Hauser L."/>
            <person name="Pan C."/>
            <person name="Jeffries C.D."/>
            <person name="Detter J.C."/>
            <person name="Brambilla E.M."/>
            <person name="Rohde M."/>
            <person name="Djao O.D."/>
            <person name="Goker M."/>
            <person name="Sikorski J."/>
            <person name="Tindall B.J."/>
            <person name="Woyke T."/>
            <person name="Bristow J."/>
            <person name="Eisen J.A."/>
            <person name="Markowitz V."/>
            <person name="Hugenholtz P."/>
            <person name="Kyrpides N.C."/>
            <person name="Klenk H.P."/>
            <person name="Mavromatis K."/>
        </authorList>
    </citation>
    <scope>NUCLEOTIDE SEQUENCE [LARGE SCALE GENOMIC DNA]</scope>
    <source>
        <strain evidence="11">ATCC 29530 / DSM 19594 / LMG 11500 / NCIMB 11436 / LSU 4</strain>
    </source>
</reference>
<reference evidence="11" key="1">
    <citation type="submission" date="2011-06" db="EMBL/GenBank/DDBJ databases">
        <title>The complete genome of chromosome of Runella slithyformis DSM 19594.</title>
        <authorList>
            <consortium name="US DOE Joint Genome Institute (JGI-PGF)"/>
            <person name="Lucas S."/>
            <person name="Han J."/>
            <person name="Lapidus A."/>
            <person name="Bruce D."/>
            <person name="Goodwin L."/>
            <person name="Pitluck S."/>
            <person name="Peters L."/>
            <person name="Kyrpides N."/>
            <person name="Mavromatis K."/>
            <person name="Ivanova N."/>
            <person name="Ovchinnikova G."/>
            <person name="Zhang X."/>
            <person name="Misra M."/>
            <person name="Detter J.C."/>
            <person name="Tapia R."/>
            <person name="Han C."/>
            <person name="Land M."/>
            <person name="Hauser L."/>
            <person name="Markowitz V."/>
            <person name="Cheng J.-F."/>
            <person name="Hugenholtz P."/>
            <person name="Woyke T."/>
            <person name="Wu D."/>
            <person name="Tindall B."/>
            <person name="Faehrich R."/>
            <person name="Brambilla E."/>
            <person name="Klenk H.-P."/>
            <person name="Eisen J.A."/>
        </authorList>
    </citation>
    <scope>NUCLEOTIDE SEQUENCE [LARGE SCALE GENOMIC DNA]</scope>
    <source>
        <strain evidence="11">ATCC 29530 / DSM 19594 / LMG 11500 / NCIMB 11436 / LSU 4</strain>
    </source>
</reference>
<keyword evidence="11" id="KW-1185">Reference proteome</keyword>
<evidence type="ECO:0000256" key="7">
    <source>
        <dbReference type="ARBA" id="ARBA00023136"/>
    </source>
</evidence>
<dbReference type="PANTHER" id="PTHR33908:SF3">
    <property type="entry name" value="UNDECAPRENYL PHOSPHATE-ALPHA-4-AMINO-4-DEOXY-L-ARABINOSE ARABINOSYL TRANSFERASE"/>
    <property type="match status" value="1"/>
</dbReference>
<dbReference type="AlphaFoldDB" id="A0A7U4E7N8"/>
<evidence type="ECO:0000256" key="3">
    <source>
        <dbReference type="ARBA" id="ARBA00022676"/>
    </source>
</evidence>
<feature type="transmembrane region" description="Helical" evidence="8">
    <location>
        <begin position="379"/>
        <end position="396"/>
    </location>
</feature>
<proteinExistence type="predicted"/>
<feature type="domain" description="Glycosyltransferase RgtA/B/C/D-like" evidence="9">
    <location>
        <begin position="60"/>
        <end position="216"/>
    </location>
</feature>
<dbReference type="RefSeq" id="WP_013930143.1">
    <property type="nucleotide sequence ID" value="NC_015703.1"/>
</dbReference>
<dbReference type="InterPro" id="IPR038731">
    <property type="entry name" value="RgtA/B/C-like"/>
</dbReference>
<accession>A0A7U4E7N8</accession>
<evidence type="ECO:0000256" key="5">
    <source>
        <dbReference type="ARBA" id="ARBA00022692"/>
    </source>
</evidence>
<dbReference type="Pfam" id="PF13231">
    <property type="entry name" value="PMT_2"/>
    <property type="match status" value="1"/>
</dbReference>
<feature type="transmembrane region" description="Helical" evidence="8">
    <location>
        <begin position="7"/>
        <end position="24"/>
    </location>
</feature>
<feature type="transmembrane region" description="Helical" evidence="8">
    <location>
        <begin position="204"/>
        <end position="223"/>
    </location>
</feature>
<feature type="transmembrane region" description="Helical" evidence="8">
    <location>
        <begin position="402"/>
        <end position="421"/>
    </location>
</feature>
<dbReference type="GO" id="GO:0005886">
    <property type="term" value="C:plasma membrane"/>
    <property type="evidence" value="ECO:0007669"/>
    <property type="project" value="UniProtKB-SubCell"/>
</dbReference>
<evidence type="ECO:0000256" key="6">
    <source>
        <dbReference type="ARBA" id="ARBA00022989"/>
    </source>
</evidence>
<evidence type="ECO:0000256" key="4">
    <source>
        <dbReference type="ARBA" id="ARBA00022679"/>
    </source>
</evidence>
<dbReference type="PANTHER" id="PTHR33908">
    <property type="entry name" value="MANNOSYLTRANSFERASE YKCB-RELATED"/>
    <property type="match status" value="1"/>
</dbReference>
<feature type="transmembrane region" description="Helical" evidence="8">
    <location>
        <begin position="262"/>
        <end position="278"/>
    </location>
</feature>
<keyword evidence="7 8" id="KW-0472">Membrane</keyword>